<keyword evidence="5 9" id="KW-0963">Cytoplasm</keyword>
<dbReference type="NCBIfam" id="NF009676">
    <property type="entry name" value="PRK13197.1"/>
    <property type="match status" value="1"/>
</dbReference>
<sequence length="216" mass="23316">MMKILMTGFDPFEEESINPSWEAVKRLPDTVDGAEIIKVQIPTSFARSVEVLHAAVVEHDPDVIVSVGQAGGRYAVNPERVAINIDDGRIADNDGVQPVDVPVREDGPPAYFSSLPVKAMVTAMRRAGFPAAVSNTAGTFVCNHIMYSILYMIDREFPGKRGGFVHVPYLPQQVVDKANVPSMSLDDITTALTAGVAAIVGYRDRPDEHTVGGATH</sequence>
<keyword evidence="7 9" id="KW-0378">Hydrolase</keyword>
<evidence type="ECO:0000313" key="11">
    <source>
        <dbReference type="EMBL" id="GIJ57772.1"/>
    </source>
</evidence>
<dbReference type="GO" id="GO:0006508">
    <property type="term" value="P:proteolysis"/>
    <property type="evidence" value="ECO:0007669"/>
    <property type="project" value="UniProtKB-KW"/>
</dbReference>
<dbReference type="PROSITE" id="PS01334">
    <property type="entry name" value="PYRASE_CYS"/>
    <property type="match status" value="1"/>
</dbReference>
<keyword evidence="8 9" id="KW-0788">Thiol protease</keyword>
<evidence type="ECO:0000256" key="2">
    <source>
        <dbReference type="ARBA" id="ARBA00002280"/>
    </source>
</evidence>
<dbReference type="HAMAP" id="MF_00417">
    <property type="entry name" value="Pyrrolid_peptidase"/>
    <property type="match status" value="1"/>
</dbReference>
<dbReference type="InterPro" id="IPR029762">
    <property type="entry name" value="PGP-I_bact-type"/>
</dbReference>
<comment type="catalytic activity">
    <reaction evidence="1 9 10">
        <text>Release of an N-terminal pyroglutamyl group from a polypeptide, the second amino acid generally not being Pro.</text>
        <dbReference type="EC" id="3.4.19.3"/>
    </reaction>
</comment>
<evidence type="ECO:0000256" key="5">
    <source>
        <dbReference type="ARBA" id="ARBA00022490"/>
    </source>
</evidence>
<evidence type="ECO:0000256" key="4">
    <source>
        <dbReference type="ARBA" id="ARBA00006641"/>
    </source>
</evidence>
<evidence type="ECO:0000256" key="10">
    <source>
        <dbReference type="PROSITE-ProRule" id="PRU10077"/>
    </source>
</evidence>
<dbReference type="EMBL" id="BOPG01000033">
    <property type="protein sequence ID" value="GIJ57772.1"/>
    <property type="molecule type" value="Genomic_DNA"/>
</dbReference>
<evidence type="ECO:0000313" key="12">
    <source>
        <dbReference type="Proteomes" id="UP000612585"/>
    </source>
</evidence>
<dbReference type="CDD" id="cd00501">
    <property type="entry name" value="Peptidase_C15"/>
    <property type="match status" value="1"/>
</dbReference>
<evidence type="ECO:0000256" key="6">
    <source>
        <dbReference type="ARBA" id="ARBA00022670"/>
    </source>
</evidence>
<keyword evidence="12" id="KW-1185">Reference proteome</keyword>
<dbReference type="AlphaFoldDB" id="A0A8J3Z7E5"/>
<dbReference type="Gene3D" id="3.40.630.20">
    <property type="entry name" value="Peptidase C15, pyroglutamyl peptidase I-like"/>
    <property type="match status" value="1"/>
</dbReference>
<dbReference type="PANTHER" id="PTHR23402">
    <property type="entry name" value="PROTEASE FAMILY C15 PYROGLUTAMYL-PEPTIDASE I-RELATED"/>
    <property type="match status" value="1"/>
</dbReference>
<dbReference type="PRINTS" id="PR00706">
    <property type="entry name" value="PYROGLUPTASE"/>
</dbReference>
<evidence type="ECO:0000256" key="1">
    <source>
        <dbReference type="ARBA" id="ARBA00001770"/>
    </source>
</evidence>
<dbReference type="InterPro" id="IPR000816">
    <property type="entry name" value="Peptidase_C15"/>
</dbReference>
<evidence type="ECO:0000256" key="8">
    <source>
        <dbReference type="ARBA" id="ARBA00022807"/>
    </source>
</evidence>
<dbReference type="SUPFAM" id="SSF53182">
    <property type="entry name" value="Pyrrolidone carboxyl peptidase (pyroglutamate aminopeptidase)"/>
    <property type="match status" value="1"/>
</dbReference>
<dbReference type="Pfam" id="PF01470">
    <property type="entry name" value="Peptidase_C15"/>
    <property type="match status" value="1"/>
</dbReference>
<comment type="caution">
    <text evidence="11">The sequence shown here is derived from an EMBL/GenBank/DDBJ whole genome shotgun (WGS) entry which is preliminary data.</text>
</comment>
<dbReference type="InterPro" id="IPR033694">
    <property type="entry name" value="PGPEP1_Cys_AS"/>
</dbReference>
<evidence type="ECO:0000256" key="9">
    <source>
        <dbReference type="HAMAP-Rule" id="MF_00417"/>
    </source>
</evidence>
<dbReference type="Proteomes" id="UP000612585">
    <property type="component" value="Unassembled WGS sequence"/>
</dbReference>
<dbReference type="EC" id="3.4.19.3" evidence="9"/>
<dbReference type="InterPro" id="IPR036440">
    <property type="entry name" value="Peptidase_C15-like_sf"/>
</dbReference>
<dbReference type="PANTHER" id="PTHR23402:SF1">
    <property type="entry name" value="PYROGLUTAMYL-PEPTIDASE I"/>
    <property type="match status" value="1"/>
</dbReference>
<dbReference type="GO" id="GO:0005829">
    <property type="term" value="C:cytosol"/>
    <property type="evidence" value="ECO:0007669"/>
    <property type="project" value="InterPro"/>
</dbReference>
<proteinExistence type="inferred from homology"/>
<evidence type="ECO:0000256" key="7">
    <source>
        <dbReference type="ARBA" id="ARBA00022801"/>
    </source>
</evidence>
<protein>
    <recommendedName>
        <fullName evidence="9">Pyrrolidone-carboxylate peptidase</fullName>
        <ecNumber evidence="9">3.4.19.3</ecNumber>
    </recommendedName>
    <alternativeName>
        <fullName evidence="9">5-oxoprolyl-peptidase</fullName>
    </alternativeName>
    <alternativeName>
        <fullName evidence="9">Pyroglutamyl-peptidase I</fullName>
        <shortName evidence="9">PGP-I</shortName>
        <shortName evidence="9">Pyrase</shortName>
    </alternativeName>
</protein>
<feature type="active site" evidence="9 10">
    <location>
        <position position="142"/>
    </location>
</feature>
<comment type="subunit">
    <text evidence="9">Homotetramer.</text>
</comment>
<dbReference type="PIRSF" id="PIRSF015592">
    <property type="entry name" value="Prld-crbxl_pptds"/>
    <property type="match status" value="1"/>
</dbReference>
<evidence type="ECO:0000256" key="3">
    <source>
        <dbReference type="ARBA" id="ARBA00004496"/>
    </source>
</evidence>
<dbReference type="GO" id="GO:0016920">
    <property type="term" value="F:pyroglutamyl-peptidase activity"/>
    <property type="evidence" value="ECO:0007669"/>
    <property type="project" value="UniProtKB-UniRule"/>
</dbReference>
<reference evidence="11" key="1">
    <citation type="submission" date="2021-01" db="EMBL/GenBank/DDBJ databases">
        <title>Whole genome shotgun sequence of Virgisporangium aurantiacum NBRC 16421.</title>
        <authorList>
            <person name="Komaki H."/>
            <person name="Tamura T."/>
        </authorList>
    </citation>
    <scope>NUCLEOTIDE SEQUENCE</scope>
    <source>
        <strain evidence="11">NBRC 16421</strain>
    </source>
</reference>
<gene>
    <name evidence="9 11" type="primary">pcp</name>
    <name evidence="11" type="ORF">Vau01_052880</name>
</gene>
<dbReference type="InterPro" id="IPR016125">
    <property type="entry name" value="Peptidase_C15-like"/>
</dbReference>
<dbReference type="FunFam" id="3.40.630.20:FF:000001">
    <property type="entry name" value="Pyrrolidone-carboxylate peptidase"/>
    <property type="match status" value="1"/>
</dbReference>
<feature type="active site" evidence="9">
    <location>
        <position position="166"/>
    </location>
</feature>
<accession>A0A8J3Z7E5</accession>
<dbReference type="NCBIfam" id="TIGR00504">
    <property type="entry name" value="pyro_pdase"/>
    <property type="match status" value="1"/>
</dbReference>
<name>A0A8J3Z7E5_9ACTN</name>
<comment type="subcellular location">
    <subcellularLocation>
        <location evidence="3 9">Cytoplasm</location>
    </subcellularLocation>
</comment>
<organism evidence="11 12">
    <name type="scientific">Virgisporangium aurantiacum</name>
    <dbReference type="NCBI Taxonomy" id="175570"/>
    <lineage>
        <taxon>Bacteria</taxon>
        <taxon>Bacillati</taxon>
        <taxon>Actinomycetota</taxon>
        <taxon>Actinomycetes</taxon>
        <taxon>Micromonosporales</taxon>
        <taxon>Micromonosporaceae</taxon>
        <taxon>Virgisporangium</taxon>
    </lineage>
</organism>
<feature type="active site" evidence="9">
    <location>
        <position position="79"/>
    </location>
</feature>
<comment type="function">
    <text evidence="2 9">Removes 5-oxoproline from various penultimate amino acid residues except L-proline.</text>
</comment>
<comment type="similarity">
    <text evidence="4 9">Belongs to the peptidase C15 family.</text>
</comment>
<keyword evidence="6 9" id="KW-0645">Protease</keyword>